<evidence type="ECO:0000256" key="5">
    <source>
        <dbReference type="ARBA" id="ARBA00022840"/>
    </source>
</evidence>
<evidence type="ECO:0000259" key="12">
    <source>
        <dbReference type="PROSITE" id="PS50002"/>
    </source>
</evidence>
<dbReference type="CDD" id="cd01378">
    <property type="entry name" value="MYSc_Myo1"/>
    <property type="match status" value="1"/>
</dbReference>
<evidence type="ECO:0000256" key="6">
    <source>
        <dbReference type="ARBA" id="ARBA00023123"/>
    </source>
</evidence>
<dbReference type="PROSITE" id="PS51757">
    <property type="entry name" value="TH1"/>
    <property type="match status" value="1"/>
</dbReference>
<evidence type="ECO:0000256" key="4">
    <source>
        <dbReference type="ARBA" id="ARBA00022741"/>
    </source>
</evidence>
<dbReference type="Proteomes" id="UP001150538">
    <property type="component" value="Unassembled WGS sequence"/>
</dbReference>
<feature type="compositionally biased region" description="Polar residues" evidence="11">
    <location>
        <begin position="975"/>
        <end position="1001"/>
    </location>
</feature>
<feature type="compositionally biased region" description="Polar residues" evidence="11">
    <location>
        <begin position="945"/>
        <end position="954"/>
    </location>
</feature>
<comment type="caution">
    <text evidence="15">The sequence shown here is derived from an EMBL/GenBank/DDBJ whole genome shotgun (WGS) entry which is preliminary data.</text>
</comment>
<evidence type="ECO:0000256" key="9">
    <source>
        <dbReference type="PROSITE-ProRule" id="PRU00192"/>
    </source>
</evidence>
<dbReference type="PROSITE" id="PS50002">
    <property type="entry name" value="SH3"/>
    <property type="match status" value="1"/>
</dbReference>
<dbReference type="Gene3D" id="1.20.120.720">
    <property type="entry name" value="Myosin VI head, motor domain, U50 subdomain"/>
    <property type="match status" value="1"/>
</dbReference>
<dbReference type="EMBL" id="JANBPU010000016">
    <property type="protein sequence ID" value="KAJ1920248.1"/>
    <property type="molecule type" value="Genomic_DNA"/>
</dbReference>
<feature type="domain" description="SH3" evidence="12">
    <location>
        <begin position="1064"/>
        <end position="1124"/>
    </location>
</feature>
<evidence type="ECO:0000256" key="2">
    <source>
        <dbReference type="ARBA" id="ARBA00008314"/>
    </source>
</evidence>
<comment type="similarity">
    <text evidence="2 10">Belongs to the TRAFAC class myosin-kinesin ATPase superfamily. Myosin family.</text>
</comment>
<keyword evidence="5 10" id="KW-0067">ATP-binding</keyword>
<dbReference type="InterPro" id="IPR001609">
    <property type="entry name" value="Myosin_head_motor_dom-like"/>
</dbReference>
<accession>A0A9W8A061</accession>
<keyword evidence="8 10" id="KW-0009">Actin-binding</keyword>
<dbReference type="InterPro" id="IPR036028">
    <property type="entry name" value="SH3-like_dom_sf"/>
</dbReference>
<evidence type="ECO:0000256" key="1">
    <source>
        <dbReference type="ARBA" id="ARBA00004134"/>
    </source>
</evidence>
<dbReference type="FunFam" id="1.10.10.820:FF:000001">
    <property type="entry name" value="Myosin heavy chain"/>
    <property type="match status" value="1"/>
</dbReference>
<dbReference type="Gene3D" id="1.20.5.4820">
    <property type="match status" value="1"/>
</dbReference>
<dbReference type="OrthoDB" id="6108017at2759"/>
<feature type="binding site" evidence="10">
    <location>
        <begin position="115"/>
        <end position="122"/>
    </location>
    <ligand>
        <name>ATP</name>
        <dbReference type="ChEBI" id="CHEBI:30616"/>
    </ligand>
</feature>
<sequence length="1238" mass="139132">MGRALKPKRADWSDDTRKQQQVGVSDMTLLSKITNEEINENLKKRHQNGNIYTYIGNVLISVNPFKDLGIYTNEILQSYRGKNKLELPPHVFAIAEDAFKNMLAYKENQCVIISGESGAGKTEAAKKIMQYIAAVSGGENNSSSITKIKDMVLATNPLLESFGCAKTLRNNNSSRHGKYLEIMFNFQGAPVGALITNYLLEKNRVVSQTRDERNFHIFYQFTKAASQEYRDMFGISGPENYSYTSQAGCLDVQNINDVSDYAETIKAMDVIGISNDDRMNIHRILATILWLGNVQFAEDDNSASYITDDNVVQFLAYLFESPAELVKKALVTRTIETPRAGRRGSVYEIPLNPTQATAVRNALAQTLYDRLFDWIVCRVNKSLVTHSNGEYSIGVLDIYGFEIFENNSFEQLCINYVNEKLQQIFIELTLKAEQEEYVREQIEWTPIKYFNNKIVCDLIEAKRPPGIFSAMNDACATAHADSSAADNSFRQRLNGCTSNRHLELLDVNFTIKHYAGNVTYTIEGMTDKNKDQMQKDLLELCKGSQNTFLRNLFPEPVNPDTKKRPPTASDRIKVSANELFTKLMQCQPSYIRTIKPNENKSPVEYDNYRVQHQVKYLGLCENIRVRRAGFAYRQTFDKVVERFYLLSPATSYAGDFTWKGDSKSACAQIFKDTKIDPSEWQLGVTKAFIRHPETLWALESQRERYWHNMATRIQRSWAKFMAHKHECAAKVQQAWSISRDRHRHIREREEARSMLGGRKERRRYSLLSTRTFYGDYFGVRGPNGNLIRDITGIQETDAVLFSTRGQTLVARKMRSAKPGPRIFVLTPQNLYVVSQSLDQNGVLTNNLEQQVPLVSIGQISMSPYQDGWVVLHINSSPDIVARIDFKTEFMFRLVKASGKRIQVNIAPTVQYNNKNMKATSIKFEKGSTTMFETFEKKVVRVSQGMPPNSESNPSTRPPIDTSAASRITRPPRRAPQQSVNASSGYSARPAQGNSDPTSMAVRQQHAIAAAVSTITPSQPVTNTHKPAQAPSAVNNTPIRTPASHTQQRKVPQAPPPPPPPPAVERLPRCKALYDFPASENNIELVESAIYEIVEKNSSGWWLARQMGRTEEGWIPSNYVEEVAAVDDEPPKPQRPIPNGNNIGSSAASSNTSAGRFTNSSSTLAPQNRQAANNNSQVYGTNSMAELAAALANRPKSPNGGTIKSQFNPAGANARPGYASNRPIFNNRPNIEDSDDEWD</sequence>
<feature type="domain" description="TH1" evidence="14">
    <location>
        <begin position="761"/>
        <end position="947"/>
    </location>
</feature>
<proteinExistence type="inferred from homology"/>
<feature type="compositionally biased region" description="Low complexity" evidence="11">
    <location>
        <begin position="1138"/>
        <end position="1154"/>
    </location>
</feature>
<dbReference type="SMART" id="SM00242">
    <property type="entry name" value="MYSc"/>
    <property type="match status" value="1"/>
</dbReference>
<dbReference type="Gene3D" id="1.10.10.820">
    <property type="match status" value="1"/>
</dbReference>
<feature type="domain" description="Myosin motor" evidence="13">
    <location>
        <begin position="22"/>
        <end position="703"/>
    </location>
</feature>
<dbReference type="FunFam" id="1.20.58.530:FF:000007">
    <property type="entry name" value="Myosin IE"/>
    <property type="match status" value="1"/>
</dbReference>
<evidence type="ECO:0000313" key="16">
    <source>
        <dbReference type="Proteomes" id="UP001150538"/>
    </source>
</evidence>
<dbReference type="Pfam" id="PF00018">
    <property type="entry name" value="SH3_1"/>
    <property type="match status" value="1"/>
</dbReference>
<dbReference type="PROSITE" id="PS51456">
    <property type="entry name" value="MYOSIN_MOTOR"/>
    <property type="match status" value="1"/>
</dbReference>
<dbReference type="GO" id="GO:0016459">
    <property type="term" value="C:myosin complex"/>
    <property type="evidence" value="ECO:0007669"/>
    <property type="project" value="UniProtKB-KW"/>
</dbReference>
<dbReference type="SUPFAM" id="SSF50044">
    <property type="entry name" value="SH3-domain"/>
    <property type="match status" value="1"/>
</dbReference>
<dbReference type="GO" id="GO:0005886">
    <property type="term" value="C:plasma membrane"/>
    <property type="evidence" value="ECO:0007669"/>
    <property type="project" value="TreeGrafter"/>
</dbReference>
<dbReference type="InterPro" id="IPR027417">
    <property type="entry name" value="P-loop_NTPase"/>
</dbReference>
<keyword evidence="7 10" id="KW-0505">Motor protein</keyword>
<feature type="compositionally biased region" description="Polar residues" evidence="11">
    <location>
        <begin position="1012"/>
        <end position="1049"/>
    </location>
</feature>
<dbReference type="GO" id="GO:0005524">
    <property type="term" value="F:ATP binding"/>
    <property type="evidence" value="ECO:0007669"/>
    <property type="project" value="UniProtKB-UniRule"/>
</dbReference>
<organism evidence="15 16">
    <name type="scientific">Mycoemilia scoparia</name>
    <dbReference type="NCBI Taxonomy" id="417184"/>
    <lineage>
        <taxon>Eukaryota</taxon>
        <taxon>Fungi</taxon>
        <taxon>Fungi incertae sedis</taxon>
        <taxon>Zoopagomycota</taxon>
        <taxon>Kickxellomycotina</taxon>
        <taxon>Kickxellomycetes</taxon>
        <taxon>Kickxellales</taxon>
        <taxon>Kickxellaceae</taxon>
        <taxon>Mycoemilia</taxon>
    </lineage>
</organism>
<evidence type="ECO:0000256" key="8">
    <source>
        <dbReference type="ARBA" id="ARBA00023203"/>
    </source>
</evidence>
<evidence type="ECO:0000256" key="10">
    <source>
        <dbReference type="PROSITE-ProRule" id="PRU00782"/>
    </source>
</evidence>
<feature type="region of interest" description="Actin-binding" evidence="10">
    <location>
        <begin position="576"/>
        <end position="598"/>
    </location>
</feature>
<keyword evidence="4 10" id="KW-0547">Nucleotide-binding</keyword>
<evidence type="ECO:0000256" key="7">
    <source>
        <dbReference type="ARBA" id="ARBA00023175"/>
    </source>
</evidence>
<gene>
    <name evidence="15" type="primary">MYO1_1</name>
    <name evidence="15" type="ORF">H4219_001481</name>
</gene>
<evidence type="ECO:0000256" key="11">
    <source>
        <dbReference type="SAM" id="MobiDB-lite"/>
    </source>
</evidence>
<keyword evidence="6 10" id="KW-0518">Myosin</keyword>
<dbReference type="SMART" id="SM00326">
    <property type="entry name" value="SH3"/>
    <property type="match status" value="1"/>
</dbReference>
<reference evidence="15" key="1">
    <citation type="submission" date="2022-07" db="EMBL/GenBank/DDBJ databases">
        <title>Phylogenomic reconstructions and comparative analyses of Kickxellomycotina fungi.</title>
        <authorList>
            <person name="Reynolds N.K."/>
            <person name="Stajich J.E."/>
            <person name="Barry K."/>
            <person name="Grigoriev I.V."/>
            <person name="Crous P."/>
            <person name="Smith M.E."/>
        </authorList>
    </citation>
    <scope>NUCLEOTIDE SEQUENCE</scope>
    <source>
        <strain evidence="15">NBRC 100468</strain>
    </source>
</reference>
<dbReference type="GO" id="GO:0007015">
    <property type="term" value="P:actin filament organization"/>
    <property type="evidence" value="ECO:0007669"/>
    <property type="project" value="TreeGrafter"/>
</dbReference>
<dbReference type="PANTHER" id="PTHR13140">
    <property type="entry name" value="MYOSIN"/>
    <property type="match status" value="1"/>
</dbReference>
<evidence type="ECO:0000256" key="3">
    <source>
        <dbReference type="ARBA" id="ARBA00022443"/>
    </source>
</evidence>
<evidence type="ECO:0000259" key="14">
    <source>
        <dbReference type="PROSITE" id="PS51757"/>
    </source>
</evidence>
<feature type="region of interest" description="Disordered" evidence="11">
    <location>
        <begin position="941"/>
        <end position="1065"/>
    </location>
</feature>
<dbReference type="InterPro" id="IPR036961">
    <property type="entry name" value="Kinesin_motor_dom_sf"/>
</dbReference>
<evidence type="ECO:0000313" key="15">
    <source>
        <dbReference type="EMBL" id="KAJ1920248.1"/>
    </source>
</evidence>
<dbReference type="SUPFAM" id="SSF52540">
    <property type="entry name" value="P-loop containing nucleoside triphosphate hydrolases"/>
    <property type="match status" value="1"/>
</dbReference>
<dbReference type="GO" id="GO:0051286">
    <property type="term" value="C:cell tip"/>
    <property type="evidence" value="ECO:0007669"/>
    <property type="project" value="TreeGrafter"/>
</dbReference>
<feature type="region of interest" description="Disordered" evidence="11">
    <location>
        <begin position="1188"/>
        <end position="1238"/>
    </location>
</feature>
<feature type="compositionally biased region" description="Pro residues" evidence="11">
    <location>
        <begin position="1052"/>
        <end position="1062"/>
    </location>
</feature>
<keyword evidence="16" id="KW-1185">Reference proteome</keyword>
<dbReference type="Pfam" id="PF06017">
    <property type="entry name" value="Myosin_TH1"/>
    <property type="match status" value="1"/>
</dbReference>
<dbReference type="Gene3D" id="1.20.58.530">
    <property type="match status" value="1"/>
</dbReference>
<dbReference type="GO" id="GO:0006897">
    <property type="term" value="P:endocytosis"/>
    <property type="evidence" value="ECO:0007669"/>
    <property type="project" value="TreeGrafter"/>
</dbReference>
<feature type="region of interest" description="Disordered" evidence="11">
    <location>
        <begin position="1126"/>
        <end position="1170"/>
    </location>
</feature>
<feature type="compositionally biased region" description="Polar residues" evidence="11">
    <location>
        <begin position="1198"/>
        <end position="1207"/>
    </location>
</feature>
<dbReference type="Pfam" id="PF00063">
    <property type="entry name" value="Myosin_head"/>
    <property type="match status" value="1"/>
</dbReference>
<dbReference type="InterPro" id="IPR001452">
    <property type="entry name" value="SH3_domain"/>
</dbReference>
<evidence type="ECO:0000259" key="13">
    <source>
        <dbReference type="PROSITE" id="PS51456"/>
    </source>
</evidence>
<name>A0A9W8A061_9FUNG</name>
<dbReference type="PRINTS" id="PR00193">
    <property type="entry name" value="MYOSINHEAVY"/>
</dbReference>
<dbReference type="InterPro" id="IPR010926">
    <property type="entry name" value="Myosin_TH1"/>
</dbReference>
<comment type="subcellular location">
    <subcellularLocation>
        <location evidence="1">Cytoplasm</location>
        <location evidence="1">Cytoskeleton</location>
        <location evidence="1">Actin patch</location>
    </subcellularLocation>
</comment>
<dbReference type="GO" id="GO:0051015">
    <property type="term" value="F:actin filament binding"/>
    <property type="evidence" value="ECO:0007669"/>
    <property type="project" value="TreeGrafter"/>
</dbReference>
<dbReference type="Gene3D" id="2.30.30.40">
    <property type="entry name" value="SH3 Domains"/>
    <property type="match status" value="1"/>
</dbReference>
<dbReference type="GO" id="GO:0030479">
    <property type="term" value="C:actin cortical patch"/>
    <property type="evidence" value="ECO:0007669"/>
    <property type="project" value="UniProtKB-SubCell"/>
</dbReference>
<dbReference type="PANTHER" id="PTHR13140:SF837">
    <property type="entry name" value="MYOSIN-3-RELATED"/>
    <property type="match status" value="1"/>
</dbReference>
<feature type="compositionally biased region" description="Polar residues" evidence="11">
    <location>
        <begin position="1155"/>
        <end position="1170"/>
    </location>
</feature>
<dbReference type="GO" id="GO:0000146">
    <property type="term" value="F:microfilament motor activity"/>
    <property type="evidence" value="ECO:0007669"/>
    <property type="project" value="TreeGrafter"/>
</dbReference>
<keyword evidence="3 9" id="KW-0728">SH3 domain</keyword>
<dbReference type="Gene3D" id="3.40.850.10">
    <property type="entry name" value="Kinesin motor domain"/>
    <property type="match status" value="1"/>
</dbReference>
<dbReference type="GO" id="GO:0051666">
    <property type="term" value="P:actin cortical patch localization"/>
    <property type="evidence" value="ECO:0007669"/>
    <property type="project" value="TreeGrafter"/>
</dbReference>
<protein>
    <submittedName>
        <fullName evidence="15">Class II myosin</fullName>
    </submittedName>
</protein>
<dbReference type="InterPro" id="IPR036072">
    <property type="entry name" value="MYSc_Myo1"/>
</dbReference>
<dbReference type="AlphaFoldDB" id="A0A9W8A061"/>